<gene>
    <name evidence="3" type="ORF">PCAR9_B0054</name>
    <name evidence="2" type="ORF">PCARR_b0074</name>
</gene>
<organism evidence="3 4">
    <name type="scientific">Pseudoalteromonas carrageenovora IAM 12662</name>
    <dbReference type="NCBI Taxonomy" id="1314868"/>
    <lineage>
        <taxon>Bacteria</taxon>
        <taxon>Pseudomonadati</taxon>
        <taxon>Pseudomonadota</taxon>
        <taxon>Gammaproteobacteria</taxon>
        <taxon>Alteromonadales</taxon>
        <taxon>Pseudoalteromonadaceae</taxon>
        <taxon>Pseudoalteromonas</taxon>
    </lineage>
</organism>
<feature type="transmembrane region" description="Helical" evidence="1">
    <location>
        <begin position="64"/>
        <end position="86"/>
    </location>
</feature>
<evidence type="ECO:0000313" key="2">
    <source>
        <dbReference type="EMBL" id="MBE0384143.1"/>
    </source>
</evidence>
<dbReference type="GeneID" id="93665250"/>
<evidence type="ECO:0000256" key="1">
    <source>
        <dbReference type="SAM" id="Phobius"/>
    </source>
</evidence>
<protein>
    <recommendedName>
        <fullName evidence="6">DUF3325 domain-containing protein</fullName>
    </recommendedName>
</protein>
<keyword evidence="5" id="KW-1185">Reference proteome</keyword>
<dbReference type="Proteomes" id="UP000615003">
    <property type="component" value="Unassembled WGS sequence"/>
</dbReference>
<feature type="transmembrane region" description="Helical" evidence="1">
    <location>
        <begin position="92"/>
        <end position="112"/>
    </location>
</feature>
<dbReference type="RefSeq" id="WP_058550425.1">
    <property type="nucleotide sequence ID" value="NZ_AQGW01000025.1"/>
</dbReference>
<keyword evidence="1" id="KW-0812">Transmembrane</keyword>
<feature type="transmembrane region" description="Helical" evidence="1">
    <location>
        <begin position="40"/>
        <end position="57"/>
    </location>
</feature>
<dbReference type="Pfam" id="PF11804">
    <property type="entry name" value="DUF3325"/>
    <property type="match status" value="1"/>
</dbReference>
<accession>A0A2K4XDY1</accession>
<evidence type="ECO:0000313" key="3">
    <source>
        <dbReference type="EMBL" id="SOU42542.1"/>
    </source>
</evidence>
<dbReference type="InterPro" id="IPR021762">
    <property type="entry name" value="DUF3325"/>
</dbReference>
<reference evidence="3 4" key="2">
    <citation type="submission" date="2017-11" db="EMBL/GenBank/DDBJ databases">
        <authorList>
            <person name="Han C.G."/>
        </authorList>
    </citation>
    <scope>NUCLEOTIDE SEQUENCE [LARGE SCALE GENOMIC DNA]</scope>
    <source>
        <strain evidence="4">ATCC 43555</strain>
        <strain evidence="3">ATCC43555</strain>
    </source>
</reference>
<keyword evidence="1" id="KW-1133">Transmembrane helix</keyword>
<reference evidence="2 5" key="1">
    <citation type="submission" date="2015-06" db="EMBL/GenBank/DDBJ databases">
        <title>Genome sequence of Pseudoalteromonas carrageenovora.</title>
        <authorList>
            <person name="Xie B.-B."/>
            <person name="Rong J.-C."/>
            <person name="Qin Q.-L."/>
            <person name="Zhang Y.-Z."/>
        </authorList>
    </citation>
    <scope>NUCLEOTIDE SEQUENCE [LARGE SCALE GENOMIC DNA]</scope>
    <source>
        <strain evidence="2 5">IAM 12662</strain>
    </source>
</reference>
<dbReference type="AlphaFoldDB" id="A0A2K4XDY1"/>
<name>A0A2K4XDY1_PSEVC</name>
<dbReference type="EMBL" id="AQGW01000025">
    <property type="protein sequence ID" value="MBE0384143.1"/>
    <property type="molecule type" value="Genomic_DNA"/>
</dbReference>
<proteinExistence type="predicted"/>
<keyword evidence="1" id="KW-0472">Membrane</keyword>
<evidence type="ECO:0008006" key="6">
    <source>
        <dbReference type="Google" id="ProtNLM"/>
    </source>
</evidence>
<evidence type="ECO:0000313" key="5">
    <source>
        <dbReference type="Proteomes" id="UP000615003"/>
    </source>
</evidence>
<dbReference type="EMBL" id="LT965929">
    <property type="protein sequence ID" value="SOU42542.1"/>
    <property type="molecule type" value="Genomic_DNA"/>
</dbReference>
<sequence length="113" mass="12707">MIDLLSFSLCLFAFNGFALAKFNHFKDVFKKRPTELQRKQFLAIAWISILLSLVLCVETQSGYGALLFCGFMSLSVLIITIFYNLLTGFVKVFSVLNVVLIAVSGLFLALNYH</sequence>
<dbReference type="OrthoDB" id="6314826at2"/>
<evidence type="ECO:0000313" key="4">
    <source>
        <dbReference type="Proteomes" id="UP000238288"/>
    </source>
</evidence>
<dbReference type="Proteomes" id="UP000238288">
    <property type="component" value="Chromosome PCAR9b"/>
</dbReference>